<evidence type="ECO:0000313" key="9">
    <source>
        <dbReference type="Proteomes" id="UP000281549"/>
    </source>
</evidence>
<evidence type="ECO:0000256" key="5">
    <source>
        <dbReference type="ARBA" id="ARBA00038223"/>
    </source>
</evidence>
<dbReference type="EMBL" id="ML005879">
    <property type="protein sequence ID" value="RKP17360.1"/>
    <property type="molecule type" value="Genomic_DNA"/>
</dbReference>
<dbReference type="GO" id="GO:0005507">
    <property type="term" value="F:copper ion binding"/>
    <property type="evidence" value="ECO:0007669"/>
    <property type="project" value="EnsemblFungi"/>
</dbReference>
<protein>
    <recommendedName>
        <fullName evidence="10">CHCH domain-containing protein</fullName>
    </recommendedName>
</protein>
<evidence type="ECO:0000313" key="6">
    <source>
        <dbReference type="EMBL" id="EPZ34991.1"/>
    </source>
</evidence>
<keyword evidence="3" id="KW-1015">Disulfide bond</keyword>
<dbReference type="OrthoDB" id="268594at2759"/>
<dbReference type="PANTHER" id="PTHR21107">
    <property type="entry name" value="CYTOCHROME C OXIDASE ASSEMBLY PROTEIN COX19"/>
    <property type="match status" value="1"/>
</dbReference>
<dbReference type="GO" id="GO:0033617">
    <property type="term" value="P:mitochondrial respiratory chain complex IV assembly"/>
    <property type="evidence" value="ECO:0007669"/>
    <property type="project" value="EnsemblFungi"/>
</dbReference>
<evidence type="ECO:0000313" key="8">
    <source>
        <dbReference type="Proteomes" id="UP000030755"/>
    </source>
</evidence>
<keyword evidence="8" id="KW-1185">Reference proteome</keyword>
<reference evidence="7" key="3">
    <citation type="submission" date="2018-08" db="EMBL/GenBank/DDBJ databases">
        <title>Leveraging single-cell genomics to expand the Fungal Tree of Life.</title>
        <authorList>
            <consortium name="DOE Joint Genome Institute"/>
            <person name="Ahrendt S.R."/>
            <person name="Quandt C.A."/>
            <person name="Ciobanu D."/>
            <person name="Clum A."/>
            <person name="Salamov A."/>
            <person name="Andreopoulos B."/>
            <person name="Cheng J.-F."/>
            <person name="Woyke T."/>
            <person name="Pelin A."/>
            <person name="Henrissat B."/>
            <person name="Reynolds N."/>
            <person name="Benny G.L."/>
            <person name="Smith M.E."/>
            <person name="James T.Y."/>
            <person name="Grigoriev I.V."/>
        </authorList>
    </citation>
    <scope>NUCLEOTIDE SEQUENCE</scope>
    <source>
        <strain evidence="7">CSF55</strain>
    </source>
</reference>
<reference evidence="6 8" key="1">
    <citation type="journal article" date="2013" name="Curr. Biol.">
        <title>Shared signatures of parasitism and phylogenomics unite Cryptomycota and microsporidia.</title>
        <authorList>
            <person name="James T.Y."/>
            <person name="Pelin A."/>
            <person name="Bonen L."/>
            <person name="Ahrendt S."/>
            <person name="Sain D."/>
            <person name="Corradi N."/>
            <person name="Stajich J.E."/>
        </authorList>
    </citation>
    <scope>NUCLEOTIDE SEQUENCE [LARGE SCALE GENOMIC DNA]</scope>
    <source>
        <strain evidence="6 8">CSF55</strain>
        <strain evidence="6 8">CSF55</strain>
    </source>
</reference>
<dbReference type="GO" id="GO:0005758">
    <property type="term" value="C:mitochondrial intermembrane space"/>
    <property type="evidence" value="ECO:0007669"/>
    <property type="project" value="EnsemblFungi"/>
</dbReference>
<evidence type="ECO:0000256" key="1">
    <source>
        <dbReference type="ARBA" id="ARBA00004496"/>
    </source>
</evidence>
<evidence type="ECO:0000256" key="2">
    <source>
        <dbReference type="ARBA" id="ARBA00022490"/>
    </source>
</evidence>
<evidence type="ECO:0000256" key="3">
    <source>
        <dbReference type="ARBA" id="ARBA00023157"/>
    </source>
</evidence>
<dbReference type="OMA" id="GTNDEAC"/>
<dbReference type="AlphaFoldDB" id="A0A075B1Z4"/>
<dbReference type="EMBL" id="KE560898">
    <property type="protein sequence ID" value="EPZ34991.1"/>
    <property type="molecule type" value="Genomic_DNA"/>
</dbReference>
<gene>
    <name evidence="6" type="ORF">O9G_004341</name>
    <name evidence="7" type="ORF">ROZALSC1DRAFT_30829</name>
</gene>
<evidence type="ECO:0000256" key="4">
    <source>
        <dbReference type="ARBA" id="ARBA00037279"/>
    </source>
</evidence>
<evidence type="ECO:0000313" key="7">
    <source>
        <dbReference type="EMBL" id="RKP17360.1"/>
    </source>
</evidence>
<dbReference type="GO" id="GO:0005829">
    <property type="term" value="C:cytosol"/>
    <property type="evidence" value="ECO:0007669"/>
    <property type="project" value="EnsemblFungi"/>
</dbReference>
<comment type="function">
    <text evidence="4">Required for the assembly of mitochondrial cytochrome c oxidase.</text>
</comment>
<dbReference type="Proteomes" id="UP000281549">
    <property type="component" value="Unassembled WGS sequence"/>
</dbReference>
<dbReference type="HOGENOM" id="CLU_141947_3_1_1"/>
<accession>A0A075B1Z4</accession>
<dbReference type="PANTHER" id="PTHR21107:SF2">
    <property type="entry name" value="CYTOCHROME C OXIDASE ASSEMBLY PROTEIN COX19"/>
    <property type="match status" value="1"/>
</dbReference>
<name>A0A075B1Z4_ROZAC</name>
<evidence type="ECO:0008006" key="10">
    <source>
        <dbReference type="Google" id="ProtNLM"/>
    </source>
</evidence>
<dbReference type="InterPro" id="IPR051383">
    <property type="entry name" value="COX19"/>
</dbReference>
<dbReference type="Proteomes" id="UP000030755">
    <property type="component" value="Unassembled WGS sequence"/>
</dbReference>
<comment type="subcellular location">
    <subcellularLocation>
        <location evidence="1">Cytoplasm</location>
    </subcellularLocation>
</comment>
<comment type="similarity">
    <text evidence="5">Belongs to the COX19 family.</text>
</comment>
<dbReference type="STRING" id="988480.A0A075B1Z4"/>
<keyword evidence="2" id="KW-0963">Cytoplasm</keyword>
<dbReference type="GO" id="GO:0030001">
    <property type="term" value="P:metal ion transport"/>
    <property type="evidence" value="ECO:0007669"/>
    <property type="project" value="EnsemblFungi"/>
</dbReference>
<proteinExistence type="inferred from homology"/>
<sequence>MPSPGAYNISTLVKAPIRGSFPLDTQGLCKDYFENYMACLSKNFDHSILCRRGMRDYLKCRMDNDLMDKEDMARLGFADLEEEEREEEIIRKLRESF</sequence>
<organism evidence="6 8">
    <name type="scientific">Rozella allomycis (strain CSF55)</name>
    <dbReference type="NCBI Taxonomy" id="988480"/>
    <lineage>
        <taxon>Eukaryota</taxon>
        <taxon>Fungi</taxon>
        <taxon>Fungi incertae sedis</taxon>
        <taxon>Cryptomycota</taxon>
        <taxon>Cryptomycota incertae sedis</taxon>
        <taxon>Rozella</taxon>
    </lineage>
</organism>
<reference evidence="9" key="2">
    <citation type="journal article" date="2018" name="Nat. Microbiol.">
        <title>Leveraging single-cell genomics to expand the fungal tree of life.</title>
        <authorList>
            <person name="Ahrendt S.R."/>
            <person name="Quandt C.A."/>
            <person name="Ciobanu D."/>
            <person name="Clum A."/>
            <person name="Salamov A."/>
            <person name="Andreopoulos B."/>
            <person name="Cheng J.F."/>
            <person name="Woyke T."/>
            <person name="Pelin A."/>
            <person name="Henrissat B."/>
            <person name="Reynolds N.K."/>
            <person name="Benny G.L."/>
            <person name="Smith M.E."/>
            <person name="James T.Y."/>
            <person name="Grigoriev I.V."/>
        </authorList>
    </citation>
    <scope>NUCLEOTIDE SEQUENCE [LARGE SCALE GENOMIC DNA]</scope>
    <source>
        <strain evidence="9">CSF55</strain>
    </source>
</reference>